<protein>
    <recommendedName>
        <fullName evidence="1">DNA polymerase helix-hairpin-helix motif domain-containing protein</fullName>
    </recommendedName>
</protein>
<sequence>MGAVKGLGHGAVMTIIENRKDGPYKSIFDMAKRIDLRAANKKSFEALALSGGFDGLGGENRAQFFYEFENGQIFLEQVVKYAQKFQENENSAQVSLFGEASDVQIPEPQLPICEDWGTMEKLKREKEVVGIYISGHPLDDYKKEMKFFCNANLAAMKDLTPLVNRELTFCGVITEARHMMSKANKPWGMFTMEDYEETYEFRMFGEDYLKFRHFLIPNTFLHAKVKIQQGWIDKNTGKPRDPRILFTAMSQLQDVMSQAAKKLTIELHVSEVLEERIELLKETLDKHQGDHRLYFNLKDHEEKISLDMSARLQKVNVTAELLEVLDQNEITYGVG</sequence>
<evidence type="ECO:0000313" key="3">
    <source>
        <dbReference type="Proteomes" id="UP000196102"/>
    </source>
</evidence>
<dbReference type="EMBL" id="MAAX01000076">
    <property type="protein sequence ID" value="OUS17785.1"/>
    <property type="molecule type" value="Genomic_DNA"/>
</dbReference>
<dbReference type="Gene3D" id="1.10.150.870">
    <property type="match status" value="1"/>
</dbReference>
<dbReference type="PANTHER" id="PTHR32294">
    <property type="entry name" value="DNA POLYMERASE III SUBUNIT ALPHA"/>
    <property type="match status" value="1"/>
</dbReference>
<name>A0A1Z8B5E4_9FLAO</name>
<accession>A0A1Z8B5E4</accession>
<reference evidence="3" key="1">
    <citation type="journal article" date="2017" name="Proc. Natl. Acad. Sci. U.S.A.">
        <title>Simulation of Deepwater Horizon oil plume reveals substrate specialization within a complex community of hydrocarbon-degraders.</title>
        <authorList>
            <person name="Hu P."/>
            <person name="Dubinsky E.A."/>
            <person name="Probst A.J."/>
            <person name="Wang J."/>
            <person name="Sieber C.M.K."/>
            <person name="Tom L.M."/>
            <person name="Gardinali P."/>
            <person name="Banfield J.F."/>
            <person name="Atlas R.M."/>
            <person name="Andersen G.L."/>
        </authorList>
    </citation>
    <scope>NUCLEOTIDE SEQUENCE [LARGE SCALE GENOMIC DNA]</scope>
</reference>
<proteinExistence type="predicted"/>
<dbReference type="AlphaFoldDB" id="A0A1Z8B5E4"/>
<dbReference type="Proteomes" id="UP000196102">
    <property type="component" value="Unassembled WGS sequence"/>
</dbReference>
<organism evidence="2 3">
    <name type="scientific">Nonlabens dokdonensis</name>
    <dbReference type="NCBI Taxonomy" id="328515"/>
    <lineage>
        <taxon>Bacteria</taxon>
        <taxon>Pseudomonadati</taxon>
        <taxon>Bacteroidota</taxon>
        <taxon>Flavobacteriia</taxon>
        <taxon>Flavobacteriales</taxon>
        <taxon>Flavobacteriaceae</taxon>
        <taxon>Nonlabens</taxon>
    </lineage>
</organism>
<gene>
    <name evidence="2" type="ORF">A9Q93_04850</name>
</gene>
<feature type="domain" description="DNA polymerase helix-hairpin-helix motif" evidence="1">
    <location>
        <begin position="1"/>
        <end position="63"/>
    </location>
</feature>
<dbReference type="PANTHER" id="PTHR32294:SF0">
    <property type="entry name" value="DNA POLYMERASE III SUBUNIT ALPHA"/>
    <property type="match status" value="1"/>
</dbReference>
<dbReference type="Pfam" id="PF14579">
    <property type="entry name" value="HHH_6"/>
    <property type="match status" value="1"/>
</dbReference>
<dbReference type="GO" id="GO:0008408">
    <property type="term" value="F:3'-5' exonuclease activity"/>
    <property type="evidence" value="ECO:0007669"/>
    <property type="project" value="InterPro"/>
</dbReference>
<comment type="caution">
    <text evidence="2">The sequence shown here is derived from an EMBL/GenBank/DDBJ whole genome shotgun (WGS) entry which is preliminary data.</text>
</comment>
<dbReference type="InterPro" id="IPR004805">
    <property type="entry name" value="DnaE2/DnaE/PolC"/>
</dbReference>
<dbReference type="InterPro" id="IPR029460">
    <property type="entry name" value="DNAPol_HHH"/>
</dbReference>
<dbReference type="CDD" id="cd04485">
    <property type="entry name" value="DnaE_OBF"/>
    <property type="match status" value="1"/>
</dbReference>
<evidence type="ECO:0000259" key="1">
    <source>
        <dbReference type="Pfam" id="PF14579"/>
    </source>
</evidence>
<dbReference type="GO" id="GO:0006260">
    <property type="term" value="P:DNA replication"/>
    <property type="evidence" value="ECO:0007669"/>
    <property type="project" value="InterPro"/>
</dbReference>
<evidence type="ECO:0000313" key="2">
    <source>
        <dbReference type="EMBL" id="OUS17785.1"/>
    </source>
</evidence>